<evidence type="ECO:0000256" key="11">
    <source>
        <dbReference type="SAM" id="Phobius"/>
    </source>
</evidence>
<dbReference type="Gene3D" id="1.20.58.830">
    <property type="match status" value="1"/>
</dbReference>
<sequence length="1053" mass="119025">MKGKNRPLFFLLVLLLSHKVNNVLLERTIETLQECKNEYVKGENCYKLSKGHHYIEEDNIERWLQGINERRSEENIKYKYGVTELKIKYEQMNGKRTSRILKESIYEAQNFRDNNYREEKDGEHKTDSKTDNGRSANNLVMLDYDTSSSGHPDVTLDNVLEFVTDHGENSLENSSNGGNPYDIVHKKTMSSGVINHAFLQNSEIVTCNDKRKRQVRDWDCSTKKDVCIPDRRYQLCMKEVTNLVNNTDTHFHGDITFRKLDFKRKLMYDAAIEGELLYKKNNYKYNKDLCRDIRWSLGDFGDIIMGTDMEGIGHSQVVENNLRSIFGTGNNALQNRVQWWHESKVHIWRAMMYSVRKRLKDRFAWICKINVAVNVEPQIYRWIREWGGDYITELPTERQKVKEKCDGNIIFTKKKVCTVSQCKNACNLYDQWITRKKEQWDVLSNKFKSVKNEQSIKTADIATAYDILKQEINKFNEETFENEINKLDNAYIDLCLCSLEEVKKHTQNVVRNVEKAAKSVAPNPNPINTAVDSSKTEKVQGNPANGNVNSGANNSTTGKAVTGDGQNGNETPTKSNVQQSDVAESAGAKNVDPQKSVSEKSADTTSVTSIAEAGKENLGTSNSQPSKSTVEANSPGDGTVNSASISVKNSEKPLVTTDKGLEPSKDNSDNNGSTESKKSEANPDSNSKGETGMGQDNDKEKATKDSSNSSDNTSSAKGDTTSAVDRNFNGGVPEDRDKIVGSKKEEKEDNSANKDAATVVGGNTNDRTENGMEKNNVPAPDSKQSVDATPLSKTESLELNESAHRITNDTTHSLKNENEGSEKDLQKHDFTNNDMPNEDPNSAQTTDAEGHHRYSMKNDNGEMRKHMNKGTFTKNPNSNQLNSHNDLSNGKLDIKEYKYRDVNATREKIIYMSEVRRCNNNISLNYCNSVKDKMSSNTCSREKSKNLCCSISDYCLNYFEVYTNEYHNCMKKEFEDPSYKCFTKGGFTDKAYFAAGGALLILLLLITSRHMIKNDSEEATFNEFEEHCDNIQRIPLMPNNIEHMQPLTPLDYS</sequence>
<dbReference type="Pfam" id="PF12361">
    <property type="entry name" value="DBP"/>
    <property type="match status" value="1"/>
</dbReference>
<keyword evidence="6" id="KW-1015">Disulfide bond</keyword>
<dbReference type="Pfam" id="PF11556">
    <property type="entry name" value="EBA-175_VI"/>
    <property type="match status" value="1"/>
</dbReference>
<protein>
    <recommendedName>
        <fullName evidence="9">Erythrocyte-binding protein</fullName>
    </recommendedName>
</protein>
<evidence type="ECO:0000256" key="6">
    <source>
        <dbReference type="ARBA" id="ARBA00023157"/>
    </source>
</evidence>
<reference evidence="17" key="1">
    <citation type="journal article" date="2012" name="Nat. Genet.">
        <title>Plasmodium cynomolgi genome sequences provide insight into Plasmodium vivax and the monkey malaria clade.</title>
        <authorList>
            <person name="Tachibana S."/>
            <person name="Sullivan S.A."/>
            <person name="Kawai S."/>
            <person name="Nakamura S."/>
            <person name="Kim H.R."/>
            <person name="Goto N."/>
            <person name="Arisue N."/>
            <person name="Palacpac N.M.Q."/>
            <person name="Honma H."/>
            <person name="Yagi M."/>
            <person name="Tougan T."/>
            <person name="Katakai Y."/>
            <person name="Kaneko O."/>
            <person name="Mita T."/>
            <person name="Kita K."/>
            <person name="Yasutomi Y."/>
            <person name="Sutton P.L."/>
            <person name="Shakhbatyan R."/>
            <person name="Horii T."/>
            <person name="Yasunaga T."/>
            <person name="Barnwell J.W."/>
            <person name="Escalante A.A."/>
            <person name="Carlton J.M."/>
            <person name="Tanabe K."/>
        </authorList>
    </citation>
    <scope>NUCLEOTIDE SEQUENCE</scope>
    <source>
        <strain evidence="17">Cambodian</strain>
    </source>
</reference>
<feature type="chain" id="PRO_5003688224" description="Erythrocyte-binding protein" evidence="12">
    <location>
        <begin position="23"/>
        <end position="1053"/>
    </location>
</feature>
<evidence type="ECO:0000313" key="17">
    <source>
        <dbReference type="EMBL" id="BAM17297.1"/>
    </source>
</evidence>
<feature type="compositionally biased region" description="Polar residues" evidence="10">
    <location>
        <begin position="870"/>
        <end position="888"/>
    </location>
</feature>
<feature type="compositionally biased region" description="Polar residues" evidence="10">
    <location>
        <begin position="567"/>
        <end position="582"/>
    </location>
</feature>
<dbReference type="Gene3D" id="1.10.1740.170">
    <property type="entry name" value="Erythrocyte binding antigen 175 region VI"/>
    <property type="match status" value="1"/>
</dbReference>
<dbReference type="VEuPathDB" id="PlasmoDB:PcyM_0628800"/>
<evidence type="ECO:0000256" key="10">
    <source>
        <dbReference type="SAM" id="MobiDB-lite"/>
    </source>
</evidence>
<name>I4DHA7_9APIC</name>
<feature type="compositionally biased region" description="Polar residues" evidence="10">
    <location>
        <begin position="639"/>
        <end position="648"/>
    </location>
</feature>
<evidence type="ECO:0000259" key="13">
    <source>
        <dbReference type="Pfam" id="PF05424"/>
    </source>
</evidence>
<feature type="compositionally biased region" description="Basic and acidic residues" evidence="10">
    <location>
        <begin position="801"/>
        <end position="831"/>
    </location>
</feature>
<feature type="compositionally biased region" description="Polar residues" evidence="10">
    <location>
        <begin position="618"/>
        <end position="632"/>
    </location>
</feature>
<evidence type="ECO:0000259" key="15">
    <source>
        <dbReference type="Pfam" id="PF12361"/>
    </source>
</evidence>
<evidence type="ECO:0000256" key="12">
    <source>
        <dbReference type="SAM" id="SignalP"/>
    </source>
</evidence>
<evidence type="ECO:0000256" key="2">
    <source>
        <dbReference type="ARBA" id="ARBA00022692"/>
    </source>
</evidence>
<dbReference type="InterPro" id="IPR043057">
    <property type="entry name" value="EBA-175_C_sf"/>
</dbReference>
<feature type="transmembrane region" description="Helical" evidence="11">
    <location>
        <begin position="991"/>
        <end position="1007"/>
    </location>
</feature>
<feature type="domain" description="Erythrocyte binding antigen 175 C-terminal" evidence="14">
    <location>
        <begin position="904"/>
        <end position="982"/>
    </location>
</feature>
<dbReference type="InterPro" id="IPR021620">
    <property type="entry name" value="EBA-175_C"/>
</dbReference>
<keyword evidence="7" id="KW-0675">Receptor</keyword>
<feature type="domain" description="Duffy-antigen binding C-terminal" evidence="15">
    <location>
        <begin position="537"/>
        <end position="831"/>
    </location>
</feature>
<evidence type="ECO:0000259" key="16">
    <source>
        <dbReference type="Pfam" id="PF12377"/>
    </source>
</evidence>
<dbReference type="InterPro" id="IPR008602">
    <property type="entry name" value="Duffy-antigen-binding"/>
</dbReference>
<evidence type="ECO:0000256" key="9">
    <source>
        <dbReference type="ARBA" id="ARBA00081768"/>
    </source>
</evidence>
<dbReference type="InterPro" id="IPR021015">
    <property type="entry name" value="Duffy-antigen-binding_C"/>
</dbReference>
<evidence type="ECO:0000256" key="7">
    <source>
        <dbReference type="ARBA" id="ARBA00023170"/>
    </source>
</evidence>
<keyword evidence="8" id="KW-0325">Glycoprotein</keyword>
<dbReference type="InterPro" id="IPR042202">
    <property type="entry name" value="Duffy-ag-bd_sf"/>
</dbReference>
<dbReference type="Gene3D" id="1.20.1310.20">
    <property type="entry name" value="Duffy-antigen binding domain"/>
    <property type="match status" value="1"/>
</dbReference>
<feature type="compositionally biased region" description="Polar residues" evidence="10">
    <location>
        <begin position="832"/>
        <end position="847"/>
    </location>
</feature>
<feature type="compositionally biased region" description="Basic and acidic residues" evidence="10">
    <location>
        <begin position="114"/>
        <end position="132"/>
    </location>
</feature>
<keyword evidence="3 12" id="KW-0732">Signal</keyword>
<feature type="compositionally biased region" description="Low complexity" evidence="10">
    <location>
        <begin position="541"/>
        <end position="558"/>
    </location>
</feature>
<dbReference type="GO" id="GO:0046789">
    <property type="term" value="F:host cell surface receptor binding"/>
    <property type="evidence" value="ECO:0007669"/>
    <property type="project" value="InterPro"/>
</dbReference>
<feature type="domain" description="Duffy-antigen binding N-terminal" evidence="16">
    <location>
        <begin position="118"/>
        <end position="182"/>
    </location>
</feature>
<feature type="compositionally biased region" description="Polar residues" evidence="10">
    <location>
        <begin position="782"/>
        <end position="799"/>
    </location>
</feature>
<comment type="subcellular location">
    <subcellularLocation>
        <location evidence="1">Membrane</location>
        <topology evidence="1">Single-pass type I membrane protein</topology>
    </subcellularLocation>
</comment>
<dbReference type="FunFam" id="1.10.1740.170:FF:000001">
    <property type="entry name" value="Erythrocyte binding antigen"/>
    <property type="match status" value="1"/>
</dbReference>
<dbReference type="Pfam" id="PF12377">
    <property type="entry name" value="DuffyBP_N"/>
    <property type="match status" value="1"/>
</dbReference>
<feature type="region of interest" description="Disordered" evidence="10">
    <location>
        <begin position="516"/>
        <end position="888"/>
    </location>
</feature>
<evidence type="ECO:0000259" key="14">
    <source>
        <dbReference type="Pfam" id="PF11556"/>
    </source>
</evidence>
<feature type="signal peptide" evidence="12">
    <location>
        <begin position="1"/>
        <end position="22"/>
    </location>
</feature>
<feature type="region of interest" description="Disordered" evidence="10">
    <location>
        <begin position="112"/>
        <end position="136"/>
    </location>
</feature>
<feature type="compositionally biased region" description="Basic and acidic residues" evidence="10">
    <location>
        <begin position="733"/>
        <end position="752"/>
    </location>
</feature>
<proteinExistence type="predicted"/>
<dbReference type="InterPro" id="IPR021032">
    <property type="entry name" value="Duffy-antigen-binding_N"/>
</dbReference>
<dbReference type="EMBL" id="AB617788">
    <property type="protein sequence ID" value="BAM17297.1"/>
    <property type="molecule type" value="Genomic_DNA"/>
</dbReference>
<keyword evidence="5 11" id="KW-0472">Membrane</keyword>
<dbReference type="AlphaFoldDB" id="I4DHA7"/>
<evidence type="ECO:0000256" key="4">
    <source>
        <dbReference type="ARBA" id="ARBA00022989"/>
    </source>
</evidence>
<feature type="domain" description="Duffy-antigen binding" evidence="13">
    <location>
        <begin position="225"/>
        <end position="425"/>
    </location>
</feature>
<dbReference type="VEuPathDB" id="PlasmoDB:PCYB_063270"/>
<dbReference type="SUPFAM" id="SSF140924">
    <property type="entry name" value="Duffy binding domain-like"/>
    <property type="match status" value="1"/>
</dbReference>
<evidence type="ECO:0000256" key="3">
    <source>
        <dbReference type="ARBA" id="ARBA00022729"/>
    </source>
</evidence>
<evidence type="ECO:0000256" key="8">
    <source>
        <dbReference type="ARBA" id="ARBA00023180"/>
    </source>
</evidence>
<feature type="compositionally biased region" description="Low complexity" evidence="10">
    <location>
        <begin position="705"/>
        <end position="716"/>
    </location>
</feature>
<dbReference type="Pfam" id="PF05424">
    <property type="entry name" value="Duffy_binding"/>
    <property type="match status" value="1"/>
</dbReference>
<gene>
    <name evidence="17" type="primary">dbp1</name>
</gene>
<keyword evidence="4 11" id="KW-1133">Transmembrane helix</keyword>
<organism evidence="17">
    <name type="scientific">Plasmodium cynomolgi</name>
    <dbReference type="NCBI Taxonomy" id="5827"/>
    <lineage>
        <taxon>Eukaryota</taxon>
        <taxon>Sar</taxon>
        <taxon>Alveolata</taxon>
        <taxon>Apicomplexa</taxon>
        <taxon>Aconoidasida</taxon>
        <taxon>Haemosporida</taxon>
        <taxon>Plasmodiidae</taxon>
        <taxon>Plasmodium</taxon>
        <taxon>Plasmodium (Plasmodium)</taxon>
    </lineage>
</organism>
<feature type="compositionally biased region" description="Basic and acidic residues" evidence="10">
    <location>
        <begin position="659"/>
        <end position="668"/>
    </location>
</feature>
<dbReference type="GO" id="GO:0016020">
    <property type="term" value="C:membrane"/>
    <property type="evidence" value="ECO:0007669"/>
    <property type="project" value="UniProtKB-SubCell"/>
</dbReference>
<evidence type="ECO:0000256" key="1">
    <source>
        <dbReference type="ARBA" id="ARBA00004479"/>
    </source>
</evidence>
<keyword evidence="2 11" id="KW-0812">Transmembrane</keyword>
<evidence type="ECO:0000256" key="5">
    <source>
        <dbReference type="ARBA" id="ARBA00023136"/>
    </source>
</evidence>
<accession>I4DHA7</accession>